<evidence type="ECO:0000313" key="3">
    <source>
        <dbReference type="Proteomes" id="UP001595826"/>
    </source>
</evidence>
<organism evidence="2 3">
    <name type="scientific">Polaribacter marinivivus</name>
    <dbReference type="NCBI Taxonomy" id="1524260"/>
    <lineage>
        <taxon>Bacteria</taxon>
        <taxon>Pseudomonadati</taxon>
        <taxon>Bacteroidota</taxon>
        <taxon>Flavobacteriia</taxon>
        <taxon>Flavobacteriales</taxon>
        <taxon>Flavobacteriaceae</taxon>
    </lineage>
</organism>
<reference evidence="3" key="1">
    <citation type="journal article" date="2019" name="Int. J. Syst. Evol. Microbiol.">
        <title>The Global Catalogue of Microorganisms (GCM) 10K type strain sequencing project: providing services to taxonomists for standard genome sequencing and annotation.</title>
        <authorList>
            <consortium name="The Broad Institute Genomics Platform"/>
            <consortium name="The Broad Institute Genome Sequencing Center for Infectious Disease"/>
            <person name="Wu L."/>
            <person name="Ma J."/>
        </authorList>
    </citation>
    <scope>NUCLEOTIDE SEQUENCE [LARGE SCALE GENOMIC DNA]</scope>
    <source>
        <strain evidence="3">CECT 8655</strain>
    </source>
</reference>
<keyword evidence="1" id="KW-0812">Transmembrane</keyword>
<dbReference type="EMBL" id="JBHSCY010000001">
    <property type="protein sequence ID" value="MFC4267779.1"/>
    <property type="molecule type" value="Genomic_DNA"/>
</dbReference>
<comment type="caution">
    <text evidence="2">The sequence shown here is derived from an EMBL/GenBank/DDBJ whole genome shotgun (WGS) entry which is preliminary data.</text>
</comment>
<dbReference type="Proteomes" id="UP001595826">
    <property type="component" value="Unassembled WGS sequence"/>
</dbReference>
<protein>
    <recommendedName>
        <fullName evidence="4">Redox-active disulfide protein 2</fullName>
    </recommendedName>
</protein>
<evidence type="ECO:0000313" key="2">
    <source>
        <dbReference type="EMBL" id="MFC4267779.1"/>
    </source>
</evidence>
<evidence type="ECO:0000256" key="1">
    <source>
        <dbReference type="SAM" id="Phobius"/>
    </source>
</evidence>
<evidence type="ECO:0008006" key="4">
    <source>
        <dbReference type="Google" id="ProtNLM"/>
    </source>
</evidence>
<keyword evidence="3" id="KW-1185">Reference proteome</keyword>
<keyword evidence="1" id="KW-0472">Membrane</keyword>
<feature type="transmembrane region" description="Helical" evidence="1">
    <location>
        <begin position="56"/>
        <end position="75"/>
    </location>
</feature>
<dbReference type="RefSeq" id="WP_377407873.1">
    <property type="nucleotide sequence ID" value="NZ_JBHSCY010000001.1"/>
</dbReference>
<accession>A0ABV8R8N5</accession>
<keyword evidence="1" id="KW-1133">Transmembrane helix</keyword>
<gene>
    <name evidence="2" type="ORF">ACFOWD_02575</name>
</gene>
<feature type="transmembrane region" description="Helical" evidence="1">
    <location>
        <begin position="30"/>
        <end position="50"/>
    </location>
</feature>
<name>A0ABV8R8N5_9FLAO</name>
<sequence length="86" mass="10082">MDFIFYIMPIMISDYTKEELLKKLKTQKTLFIAQTAVIFLMIVLAVFSTASNGVSYQTFLPLFFIPMAVVMWFEMKKIKKELAKRT</sequence>
<proteinExistence type="predicted"/>